<dbReference type="SMART" id="SM00342">
    <property type="entry name" value="HTH_ARAC"/>
    <property type="match status" value="1"/>
</dbReference>
<dbReference type="InterPro" id="IPR003313">
    <property type="entry name" value="AraC-bd"/>
</dbReference>
<dbReference type="InterPro" id="IPR014710">
    <property type="entry name" value="RmlC-like_jellyroll"/>
</dbReference>
<evidence type="ECO:0000259" key="4">
    <source>
        <dbReference type="PROSITE" id="PS01124"/>
    </source>
</evidence>
<keyword evidence="5" id="KW-0808">Transferase</keyword>
<dbReference type="PANTHER" id="PTHR43280">
    <property type="entry name" value="ARAC-FAMILY TRANSCRIPTIONAL REGULATOR"/>
    <property type="match status" value="1"/>
</dbReference>
<dbReference type="Gene3D" id="2.60.120.10">
    <property type="entry name" value="Jelly Rolls"/>
    <property type="match status" value="1"/>
</dbReference>
<keyword evidence="3" id="KW-0804">Transcription</keyword>
<gene>
    <name evidence="5" type="ORF">AREALGSMS7_03671</name>
</gene>
<dbReference type="InterPro" id="IPR020449">
    <property type="entry name" value="Tscrpt_reg_AraC-type_HTH"/>
</dbReference>
<evidence type="ECO:0000256" key="2">
    <source>
        <dbReference type="ARBA" id="ARBA00023125"/>
    </source>
</evidence>
<sequence length="283" mass="33228">MKKIPVRHLKDSFFENRFSIRAIEPLVANVDLIHELHRHDFYFILFIKNGNGEHEIDFVKHVVKDFSVFFIRPGQVHQLKLQKGSSGFMIQFTSDFYGPKEVPAMQVLRKVSNKNLCQLSEMRIEQIYLLLNSILQEFTQKQERYTEVIKSYLNVLFISIARQSYHPNKIPNEAKLYAQERLEELQDLLEKNIHTKKQVNDYAEMLSMTPYQLNAITKASLKKTVSELINEYIILEAKRILIGTVSQVNQVADTLGYDDPSYFIRFFKKQTGLTPEAFRQNFK</sequence>
<dbReference type="GO" id="GO:0043565">
    <property type="term" value="F:sequence-specific DNA binding"/>
    <property type="evidence" value="ECO:0007669"/>
    <property type="project" value="InterPro"/>
</dbReference>
<dbReference type="Pfam" id="PF12833">
    <property type="entry name" value="HTH_18"/>
    <property type="match status" value="1"/>
</dbReference>
<accession>A0A221V0P2</accession>
<name>A0A221V0P2_9FLAO</name>
<evidence type="ECO:0000256" key="3">
    <source>
        <dbReference type="ARBA" id="ARBA00023163"/>
    </source>
</evidence>
<proteinExistence type="predicted"/>
<dbReference type="PANTHER" id="PTHR43280:SF32">
    <property type="entry name" value="TRANSCRIPTIONAL REGULATORY PROTEIN"/>
    <property type="match status" value="1"/>
</dbReference>
<dbReference type="GO" id="GO:0008168">
    <property type="term" value="F:methyltransferase activity"/>
    <property type="evidence" value="ECO:0007669"/>
    <property type="project" value="UniProtKB-KW"/>
</dbReference>
<dbReference type="Pfam" id="PF02311">
    <property type="entry name" value="AraC_binding"/>
    <property type="match status" value="1"/>
</dbReference>
<dbReference type="PROSITE" id="PS01124">
    <property type="entry name" value="HTH_ARAC_FAMILY_2"/>
    <property type="match status" value="1"/>
</dbReference>
<dbReference type="InterPro" id="IPR009057">
    <property type="entry name" value="Homeodomain-like_sf"/>
</dbReference>
<dbReference type="EC" id="2.1.1.-" evidence="5"/>
<dbReference type="Proteomes" id="UP000204551">
    <property type="component" value="Chromosome"/>
</dbReference>
<protein>
    <submittedName>
        <fullName evidence="5">Bifunctional transcriptional activator/DNA repair enzyme AdaA</fullName>
        <ecNumber evidence="5">2.1.1.-</ecNumber>
    </submittedName>
</protein>
<dbReference type="InterPro" id="IPR037923">
    <property type="entry name" value="HTH-like"/>
</dbReference>
<evidence type="ECO:0000256" key="1">
    <source>
        <dbReference type="ARBA" id="ARBA00023015"/>
    </source>
</evidence>
<dbReference type="RefSeq" id="WP_093979442.1">
    <property type="nucleotide sequence ID" value="NZ_CP022515.1"/>
</dbReference>
<dbReference type="InterPro" id="IPR018060">
    <property type="entry name" value="HTH_AraC"/>
</dbReference>
<dbReference type="SUPFAM" id="SSF46689">
    <property type="entry name" value="Homeodomain-like"/>
    <property type="match status" value="1"/>
</dbReference>
<dbReference type="GO" id="GO:0032259">
    <property type="term" value="P:methylation"/>
    <property type="evidence" value="ECO:0007669"/>
    <property type="project" value="UniProtKB-KW"/>
</dbReference>
<keyword evidence="5" id="KW-0489">Methyltransferase</keyword>
<keyword evidence="1" id="KW-0805">Transcription regulation</keyword>
<dbReference type="KEGG" id="aalg:AREALGSMS7_03671"/>
<dbReference type="Gene3D" id="1.10.10.60">
    <property type="entry name" value="Homeodomain-like"/>
    <property type="match status" value="1"/>
</dbReference>
<reference evidence="5 6" key="1">
    <citation type="submission" date="2017-07" db="EMBL/GenBank/DDBJ databases">
        <title>Genome Sequence of Arenibacter algicola Strain SMS7 Isolated from a culture of the Diatom Skeletonema marinoi.</title>
        <authorList>
            <person name="Topel M."/>
            <person name="Pinder M.I.M."/>
            <person name="Johansson O.N."/>
            <person name="Kourtchenko O."/>
            <person name="Godhe A."/>
            <person name="Clarke A.K."/>
        </authorList>
    </citation>
    <scope>NUCLEOTIDE SEQUENCE [LARGE SCALE GENOMIC DNA]</scope>
    <source>
        <strain evidence="5 6">SMS7</strain>
    </source>
</reference>
<dbReference type="PRINTS" id="PR00032">
    <property type="entry name" value="HTHARAC"/>
</dbReference>
<organism evidence="5 6">
    <name type="scientific">Arenibacter algicola</name>
    <dbReference type="NCBI Taxonomy" id="616991"/>
    <lineage>
        <taxon>Bacteria</taxon>
        <taxon>Pseudomonadati</taxon>
        <taxon>Bacteroidota</taxon>
        <taxon>Flavobacteriia</taxon>
        <taxon>Flavobacteriales</taxon>
        <taxon>Flavobacteriaceae</taxon>
        <taxon>Arenibacter</taxon>
    </lineage>
</organism>
<dbReference type="AlphaFoldDB" id="A0A221V0P2"/>
<dbReference type="EMBL" id="CP022515">
    <property type="protein sequence ID" value="ASO07090.1"/>
    <property type="molecule type" value="Genomic_DNA"/>
</dbReference>
<dbReference type="SUPFAM" id="SSF51215">
    <property type="entry name" value="Regulatory protein AraC"/>
    <property type="match status" value="1"/>
</dbReference>
<evidence type="ECO:0000313" key="6">
    <source>
        <dbReference type="Proteomes" id="UP000204551"/>
    </source>
</evidence>
<keyword evidence="2" id="KW-0238">DNA-binding</keyword>
<feature type="domain" description="HTH araC/xylS-type" evidence="4">
    <location>
        <begin position="183"/>
        <end position="281"/>
    </location>
</feature>
<evidence type="ECO:0000313" key="5">
    <source>
        <dbReference type="EMBL" id="ASO07090.1"/>
    </source>
</evidence>
<dbReference type="GO" id="GO:0003700">
    <property type="term" value="F:DNA-binding transcription factor activity"/>
    <property type="evidence" value="ECO:0007669"/>
    <property type="project" value="InterPro"/>
</dbReference>